<keyword evidence="7" id="KW-0967">Endosome</keyword>
<evidence type="ECO:0000256" key="3">
    <source>
        <dbReference type="ARBA" id="ARBA00006128"/>
    </source>
</evidence>
<feature type="non-terminal residue" evidence="12">
    <location>
        <position position="527"/>
    </location>
</feature>
<accession>A0A8J6B6X3</accession>
<comment type="subcellular location">
    <subcellularLocation>
        <location evidence="1">Early endosome membrane</location>
        <topology evidence="1">Peripheral membrane protein</topology>
    </subcellularLocation>
    <subcellularLocation>
        <location evidence="2">Late endosome membrane</location>
    </subcellularLocation>
</comment>
<dbReference type="SMART" id="SM00320">
    <property type="entry name" value="WD40"/>
    <property type="match status" value="4"/>
</dbReference>
<comment type="similarity">
    <text evidence="3">Belongs to the WD repeat WDR91 family.</text>
</comment>
<keyword evidence="6" id="KW-0677">Repeat</keyword>
<evidence type="ECO:0000256" key="8">
    <source>
        <dbReference type="ARBA" id="ARBA00023054"/>
    </source>
</evidence>
<keyword evidence="13" id="KW-1185">Reference proteome</keyword>
<sequence length="527" mass="57402">VRGSSGTWRGSSAHALVETAAPQQDYGDSERHLIHPIPSTEKVSDHFLYIHSTMISSQRTSGSAVQSQKTTGFLSSLLPQSKKVATKPPQATMSPTQSAAGLPIKKESGNSQAQKTKEILSVSKEVKSISNVLGVPAPTDAGMAQQRQRRLQERKELFSKTQSQQSTEKKTETTEAEPEPRPEPQHESVEALMKGVKGTSSGAGEKPEQPFIVLSQDEYGEHHSSIMHCRVDCSGRRVASLDVDGVIKVWSIDGIMQTKASAISKSALLSLEWATKRDRLLLLGSEVGTVRLYDTEAKKNLCEIAICDDMPRILSLACNPSGTSFVCSAAAPSMIVDSVIPGIGENGSNQVPGRLLLWDTKTMKQQVRRSYMQQHQCAMSWEAHRGEVYSVDFSYDENAVYSIGEDGKFIQWNIHKSGQKVSEYSLPPDATGPFMLSGYSGYKQVQFPRGRLFAFDSEGNYMLTCSSNGGVIYKLNSDGSTLENCLPLGGHRAPVVTVDWSTAVECGTCLTASMDGKIRLTTLLAQK</sequence>
<dbReference type="AlphaFoldDB" id="A0A8J6B6X3"/>
<dbReference type="GO" id="GO:0045022">
    <property type="term" value="P:early endosome to late endosome transport"/>
    <property type="evidence" value="ECO:0007669"/>
    <property type="project" value="InterPro"/>
</dbReference>
<evidence type="ECO:0000256" key="7">
    <source>
        <dbReference type="ARBA" id="ARBA00022753"/>
    </source>
</evidence>
<reference evidence="12" key="1">
    <citation type="thesis" date="2020" institute="ProQuest LLC" country="789 East Eisenhower Parkway, Ann Arbor, MI, USA">
        <title>Comparative Genomics and Chromosome Evolution.</title>
        <authorList>
            <person name="Mudd A.B."/>
        </authorList>
    </citation>
    <scope>NUCLEOTIDE SEQUENCE</scope>
    <source>
        <strain evidence="12">HN-11 Male</strain>
        <tissue evidence="12">Kidney and liver</tissue>
    </source>
</reference>
<feature type="compositionally biased region" description="Polar residues" evidence="11">
    <location>
        <begin position="89"/>
        <end position="99"/>
    </location>
</feature>
<dbReference type="InterPro" id="IPR039724">
    <property type="entry name" value="WDR91"/>
</dbReference>
<gene>
    <name evidence="12" type="ORF">GDO78_015731</name>
</gene>
<dbReference type="OrthoDB" id="193023at2759"/>
<evidence type="ECO:0000256" key="4">
    <source>
        <dbReference type="ARBA" id="ARBA00021116"/>
    </source>
</evidence>
<evidence type="ECO:0000256" key="2">
    <source>
        <dbReference type="ARBA" id="ARBA00004414"/>
    </source>
</evidence>
<evidence type="ECO:0000256" key="5">
    <source>
        <dbReference type="ARBA" id="ARBA00022574"/>
    </source>
</evidence>
<protein>
    <recommendedName>
        <fullName evidence="4">WD repeat-containing protein 91</fullName>
    </recommendedName>
</protein>
<evidence type="ECO:0000256" key="1">
    <source>
        <dbReference type="ARBA" id="ARBA00004220"/>
    </source>
</evidence>
<dbReference type="EMBL" id="WNTK01016484">
    <property type="protein sequence ID" value="KAG9461791.1"/>
    <property type="molecule type" value="Genomic_DNA"/>
</dbReference>
<dbReference type="Gene3D" id="2.130.10.10">
    <property type="entry name" value="YVTN repeat-like/Quinoprotein amine dehydrogenase"/>
    <property type="match status" value="2"/>
</dbReference>
<keyword evidence="5 10" id="KW-0853">WD repeat</keyword>
<proteinExistence type="inferred from homology"/>
<dbReference type="PANTHER" id="PTHR13083:SF3">
    <property type="entry name" value="WD REPEAT-CONTAINING PROTEIN 91"/>
    <property type="match status" value="1"/>
</dbReference>
<dbReference type="GO" id="GO:0031901">
    <property type="term" value="C:early endosome membrane"/>
    <property type="evidence" value="ECO:0007669"/>
    <property type="project" value="UniProtKB-SubCell"/>
</dbReference>
<evidence type="ECO:0000256" key="6">
    <source>
        <dbReference type="ARBA" id="ARBA00022737"/>
    </source>
</evidence>
<feature type="compositionally biased region" description="Basic and acidic residues" evidence="11">
    <location>
        <begin position="167"/>
        <end position="188"/>
    </location>
</feature>
<dbReference type="SUPFAM" id="SSF50978">
    <property type="entry name" value="WD40 repeat-like"/>
    <property type="match status" value="1"/>
</dbReference>
<feature type="region of interest" description="Disordered" evidence="11">
    <location>
        <begin position="133"/>
        <end position="188"/>
    </location>
</feature>
<dbReference type="PANTHER" id="PTHR13083">
    <property type="entry name" value="WD REPEAT-CONTAINING PROTEIN 91"/>
    <property type="match status" value="1"/>
</dbReference>
<evidence type="ECO:0000256" key="10">
    <source>
        <dbReference type="PROSITE-ProRule" id="PRU00221"/>
    </source>
</evidence>
<evidence type="ECO:0000256" key="11">
    <source>
        <dbReference type="SAM" id="MobiDB-lite"/>
    </source>
</evidence>
<dbReference type="InterPro" id="IPR015943">
    <property type="entry name" value="WD40/YVTN_repeat-like_dom_sf"/>
</dbReference>
<dbReference type="Proteomes" id="UP000770717">
    <property type="component" value="Unassembled WGS sequence"/>
</dbReference>
<dbReference type="FunFam" id="2.130.10.10:FF:000276">
    <property type="entry name" value="WD repeat-containing protein 91"/>
    <property type="match status" value="1"/>
</dbReference>
<dbReference type="InterPro" id="IPR001680">
    <property type="entry name" value="WD40_rpt"/>
</dbReference>
<feature type="repeat" description="WD" evidence="10">
    <location>
        <begin position="381"/>
        <end position="422"/>
    </location>
</feature>
<feature type="region of interest" description="Disordered" evidence="11">
    <location>
        <begin position="80"/>
        <end position="117"/>
    </location>
</feature>
<dbReference type="GO" id="GO:0141039">
    <property type="term" value="F:phosphatidylinositol 3-kinase inhibitor activity"/>
    <property type="evidence" value="ECO:0007669"/>
    <property type="project" value="InterPro"/>
</dbReference>
<comment type="caution">
    <text evidence="12">The sequence shown here is derived from an EMBL/GenBank/DDBJ whole genome shotgun (WGS) entry which is preliminary data.</text>
</comment>
<dbReference type="GO" id="GO:0031902">
    <property type="term" value="C:late endosome membrane"/>
    <property type="evidence" value="ECO:0007669"/>
    <property type="project" value="UniProtKB-SubCell"/>
</dbReference>
<dbReference type="PROSITE" id="PS50082">
    <property type="entry name" value="WD_REPEATS_2"/>
    <property type="match status" value="1"/>
</dbReference>
<evidence type="ECO:0000313" key="13">
    <source>
        <dbReference type="Proteomes" id="UP000770717"/>
    </source>
</evidence>
<keyword evidence="9" id="KW-0472">Membrane</keyword>
<dbReference type="GO" id="GO:0051898">
    <property type="term" value="P:negative regulation of phosphatidylinositol 3-kinase/protein kinase B signal transduction"/>
    <property type="evidence" value="ECO:0007669"/>
    <property type="project" value="InterPro"/>
</dbReference>
<evidence type="ECO:0000313" key="12">
    <source>
        <dbReference type="EMBL" id="KAG9461791.1"/>
    </source>
</evidence>
<dbReference type="InterPro" id="IPR036322">
    <property type="entry name" value="WD40_repeat_dom_sf"/>
</dbReference>
<organism evidence="12 13">
    <name type="scientific">Eleutherodactylus coqui</name>
    <name type="common">Puerto Rican coqui</name>
    <dbReference type="NCBI Taxonomy" id="57060"/>
    <lineage>
        <taxon>Eukaryota</taxon>
        <taxon>Metazoa</taxon>
        <taxon>Chordata</taxon>
        <taxon>Craniata</taxon>
        <taxon>Vertebrata</taxon>
        <taxon>Euteleostomi</taxon>
        <taxon>Amphibia</taxon>
        <taxon>Batrachia</taxon>
        <taxon>Anura</taxon>
        <taxon>Neobatrachia</taxon>
        <taxon>Hyloidea</taxon>
        <taxon>Eleutherodactylidae</taxon>
        <taxon>Eleutherodactylinae</taxon>
        <taxon>Eleutherodactylus</taxon>
        <taxon>Eleutherodactylus</taxon>
    </lineage>
</organism>
<evidence type="ECO:0000256" key="9">
    <source>
        <dbReference type="ARBA" id="ARBA00023136"/>
    </source>
</evidence>
<dbReference type="Pfam" id="PF00400">
    <property type="entry name" value="WD40"/>
    <property type="match status" value="2"/>
</dbReference>
<keyword evidence="8" id="KW-0175">Coiled coil</keyword>
<name>A0A8J6B6X3_ELECQ</name>